<evidence type="ECO:0000256" key="1">
    <source>
        <dbReference type="ARBA" id="ARBA00022649"/>
    </source>
</evidence>
<gene>
    <name evidence="3" type="ORF">FGS76_10730</name>
</gene>
<proteinExistence type="inferred from homology"/>
<evidence type="ECO:0000313" key="4">
    <source>
        <dbReference type="Proteomes" id="UP000739180"/>
    </source>
</evidence>
<dbReference type="RefSeq" id="WP_138772640.1">
    <property type="nucleotide sequence ID" value="NZ_JBHSSX010000017.1"/>
</dbReference>
<name>A0ABY2XM14_9GAMM</name>
<keyword evidence="1" id="KW-1277">Toxin-antitoxin system</keyword>
<dbReference type="Pfam" id="PF08681">
    <property type="entry name" value="TacA1"/>
    <property type="match status" value="1"/>
</dbReference>
<reference evidence="3 4" key="1">
    <citation type="submission" date="2019-05" db="EMBL/GenBank/DDBJ databases">
        <title>Genome of Alcanivorax gelatiniphagus, an oil degrading marine bacteria.</title>
        <authorList>
            <person name="Kwon K.K."/>
        </authorList>
    </citation>
    <scope>NUCLEOTIDE SEQUENCE [LARGE SCALE GENOMIC DNA]</scope>
    <source>
        <strain evidence="3 4">MEBiC 08158</strain>
    </source>
</reference>
<organism evidence="3 4">
    <name type="scientific">Alloalcanivorax gelatiniphagus</name>
    <dbReference type="NCBI Taxonomy" id="1194167"/>
    <lineage>
        <taxon>Bacteria</taxon>
        <taxon>Pseudomonadati</taxon>
        <taxon>Pseudomonadota</taxon>
        <taxon>Gammaproteobacteria</taxon>
        <taxon>Oceanospirillales</taxon>
        <taxon>Alcanivoracaceae</taxon>
        <taxon>Alloalcanivorax</taxon>
    </lineage>
</organism>
<dbReference type="Proteomes" id="UP000739180">
    <property type="component" value="Unassembled WGS sequence"/>
</dbReference>
<evidence type="ECO:0000256" key="2">
    <source>
        <dbReference type="ARBA" id="ARBA00049988"/>
    </source>
</evidence>
<comment type="similarity">
    <text evidence="2">Belongs to the TacA antitoxin family.</text>
</comment>
<dbReference type="InterPro" id="IPR014795">
    <property type="entry name" value="TacA_1-like"/>
</dbReference>
<evidence type="ECO:0000313" key="3">
    <source>
        <dbReference type="EMBL" id="TMW12384.1"/>
    </source>
</evidence>
<accession>A0ABY2XM14</accession>
<protein>
    <submittedName>
        <fullName evidence="3">DUF1778 domain-containing protein</fullName>
    </submittedName>
</protein>
<comment type="caution">
    <text evidence="3">The sequence shown here is derived from an EMBL/GenBank/DDBJ whole genome shotgun (WGS) entry which is preliminary data.</text>
</comment>
<dbReference type="EMBL" id="VCQT01000034">
    <property type="protein sequence ID" value="TMW12384.1"/>
    <property type="molecule type" value="Genomic_DNA"/>
</dbReference>
<keyword evidence="4" id="KW-1185">Reference proteome</keyword>
<dbReference type="SUPFAM" id="SSF47598">
    <property type="entry name" value="Ribbon-helix-helix"/>
    <property type="match status" value="1"/>
</dbReference>
<sequence length="64" mass="7081">MLLRRAANVRGLALGECIHDSAKVRTQHLLNQRTTTRVSNDEFCQVLDAIEPPAPTKDLVGALR</sequence>
<dbReference type="Gene3D" id="1.20.5.780">
    <property type="entry name" value="Single helix bin"/>
    <property type="match status" value="1"/>
</dbReference>
<dbReference type="InterPro" id="IPR010985">
    <property type="entry name" value="Ribbon_hlx_hlx"/>
</dbReference>